<protein>
    <submittedName>
        <fullName evidence="1">Transglutaminase-like cysteine peptidase</fullName>
    </submittedName>
</protein>
<comment type="caution">
    <text evidence="1">The sequence shown here is derived from an EMBL/GenBank/DDBJ whole genome shotgun (WGS) entry which is preliminary data.</text>
</comment>
<organism evidence="1 2">
    <name type="scientific">Ideonella lacteola</name>
    <dbReference type="NCBI Taxonomy" id="2984193"/>
    <lineage>
        <taxon>Bacteria</taxon>
        <taxon>Pseudomonadati</taxon>
        <taxon>Pseudomonadota</taxon>
        <taxon>Betaproteobacteria</taxon>
        <taxon>Burkholderiales</taxon>
        <taxon>Sphaerotilaceae</taxon>
        <taxon>Ideonella</taxon>
    </lineage>
</organism>
<sequence>MADNLAMPAVFHVAAVAGRHAAPSWPGVLWGRVWRAGWRWVLVLAAVMSLGAQAWDPERIVQAAARRGEQAVAGAQALRQAMSAVQSQDEMSQTVAVNDFFNRRLQYRDDIDIWGQVDYWASPLEALQKGMADCEDYAIAKYFTLTALGMPHRKLRLVYVRATLAAGGAAAGVVQPHMVLAYYPTPEADPYVMDNLVGELRPASRRPDLSPVFSFNAEGLWEGAGPVPVAGAGPAERLSRWRDALVKARQDGFFQ</sequence>
<dbReference type="InterPro" id="IPR038765">
    <property type="entry name" value="Papain-like_cys_pep_sf"/>
</dbReference>
<dbReference type="RefSeq" id="WP_341428130.1">
    <property type="nucleotide sequence ID" value="NZ_JBBUTG010000019.1"/>
</dbReference>
<name>A0ABU9BW87_9BURK</name>
<proteinExistence type="predicted"/>
<dbReference type="Proteomes" id="UP001371218">
    <property type="component" value="Unassembled WGS sequence"/>
</dbReference>
<dbReference type="PANTHER" id="PTHR39327">
    <property type="match status" value="1"/>
</dbReference>
<dbReference type="InterPro" id="IPR010319">
    <property type="entry name" value="Transglutaminase-like_Cys_pept"/>
</dbReference>
<dbReference type="SUPFAM" id="SSF54001">
    <property type="entry name" value="Cysteine proteinases"/>
    <property type="match status" value="1"/>
</dbReference>
<dbReference type="Gene3D" id="3.10.620.30">
    <property type="match status" value="1"/>
</dbReference>
<dbReference type="EMBL" id="JBBUTG010000019">
    <property type="protein sequence ID" value="MEK8033708.1"/>
    <property type="molecule type" value="Genomic_DNA"/>
</dbReference>
<evidence type="ECO:0000313" key="1">
    <source>
        <dbReference type="EMBL" id="MEK8033708.1"/>
    </source>
</evidence>
<accession>A0ABU9BW87</accession>
<keyword evidence="2" id="KW-1185">Reference proteome</keyword>
<gene>
    <name evidence="1" type="ORF">AACH06_23040</name>
</gene>
<dbReference type="Pfam" id="PF06035">
    <property type="entry name" value="Peptidase_C93"/>
    <property type="match status" value="1"/>
</dbReference>
<dbReference type="PANTHER" id="PTHR39327:SF1">
    <property type="entry name" value="BLR5470 PROTEIN"/>
    <property type="match status" value="1"/>
</dbReference>
<evidence type="ECO:0000313" key="2">
    <source>
        <dbReference type="Proteomes" id="UP001371218"/>
    </source>
</evidence>
<reference evidence="1 2" key="1">
    <citation type="submission" date="2024-04" db="EMBL/GenBank/DDBJ databases">
        <title>Novel species of the genus Ideonella isolated from streams.</title>
        <authorList>
            <person name="Lu H."/>
        </authorList>
    </citation>
    <scope>NUCLEOTIDE SEQUENCE [LARGE SCALE GENOMIC DNA]</scope>
    <source>
        <strain evidence="1 2">DXS29W</strain>
    </source>
</reference>